<dbReference type="InterPro" id="IPR000182">
    <property type="entry name" value="GNAT_dom"/>
</dbReference>
<dbReference type="Gene3D" id="3.40.630.30">
    <property type="match status" value="1"/>
</dbReference>
<name>A0A9E6Y9J7_9ACTN</name>
<dbReference type="PROSITE" id="PS51186">
    <property type="entry name" value="GNAT"/>
    <property type="match status" value="1"/>
</dbReference>
<dbReference type="EMBL" id="CP087164">
    <property type="protein sequence ID" value="UGS39306.1"/>
    <property type="molecule type" value="Genomic_DNA"/>
</dbReference>
<evidence type="ECO:0000256" key="3">
    <source>
        <dbReference type="ARBA" id="ARBA00038502"/>
    </source>
</evidence>
<dbReference type="AlphaFoldDB" id="A0A9E6Y9J7"/>
<dbReference type="GO" id="GO:0005737">
    <property type="term" value="C:cytoplasm"/>
    <property type="evidence" value="ECO:0007669"/>
    <property type="project" value="TreeGrafter"/>
</dbReference>
<evidence type="ECO:0000256" key="2">
    <source>
        <dbReference type="ARBA" id="ARBA00023315"/>
    </source>
</evidence>
<dbReference type="EC" id="2.3.1.267" evidence="5"/>
<evidence type="ECO:0000313" key="6">
    <source>
        <dbReference type="Proteomes" id="UP001162834"/>
    </source>
</evidence>
<dbReference type="InterPro" id="IPR051531">
    <property type="entry name" value="N-acetyltransferase"/>
</dbReference>
<dbReference type="GO" id="GO:0008999">
    <property type="term" value="F:protein-N-terminal-alanine acetyltransferase activity"/>
    <property type="evidence" value="ECO:0007669"/>
    <property type="project" value="UniProtKB-EC"/>
</dbReference>
<dbReference type="Proteomes" id="UP001162834">
    <property type="component" value="Chromosome"/>
</dbReference>
<reference evidence="5" key="1">
    <citation type="journal article" date="2022" name="Int. J. Syst. Evol. Microbiol.">
        <title>Pseudomonas aegrilactucae sp. nov. and Pseudomonas morbosilactucae sp. nov., pathogens causing bacterial rot of lettuce in Japan.</title>
        <authorList>
            <person name="Sawada H."/>
            <person name="Fujikawa T."/>
            <person name="Satou M."/>
        </authorList>
    </citation>
    <scope>NUCLEOTIDE SEQUENCE</scope>
    <source>
        <strain evidence="5">0166_1</strain>
    </source>
</reference>
<evidence type="ECO:0000259" key="4">
    <source>
        <dbReference type="PROSITE" id="PS51186"/>
    </source>
</evidence>
<dbReference type="Pfam" id="PF13302">
    <property type="entry name" value="Acetyltransf_3"/>
    <property type="match status" value="1"/>
</dbReference>
<keyword evidence="2 5" id="KW-0012">Acyltransferase</keyword>
<accession>A0A9E6Y9J7</accession>
<sequence length="184" mass="21095">MRLPDHVDGDQVTIRAFTLDDVAELLELRLRTREFNTPYEPRRSEGFFTAAGQRAEIVRDREEWMADRMYAFGVVERDTGRLRGRVGLANIVRGAWDNATLGYFVDQEVNGRGYASESVRLALSFAFGPARLHRVQAAVMPHNERSARVLRKNGFRLEGHAPRYLRLAGGWRDHDLYAITAEEF</sequence>
<dbReference type="InterPro" id="IPR016181">
    <property type="entry name" value="Acyl_CoA_acyltransferase"/>
</dbReference>
<comment type="similarity">
    <text evidence="3">Belongs to the acetyltransferase family. RimJ subfamily.</text>
</comment>
<dbReference type="PANTHER" id="PTHR43792:SF8">
    <property type="entry name" value="[RIBOSOMAL PROTEIN US5]-ALANINE N-ACETYLTRANSFERASE"/>
    <property type="match status" value="1"/>
</dbReference>
<organism evidence="5 6">
    <name type="scientific">Capillimicrobium parvum</name>
    <dbReference type="NCBI Taxonomy" id="2884022"/>
    <lineage>
        <taxon>Bacteria</taxon>
        <taxon>Bacillati</taxon>
        <taxon>Actinomycetota</taxon>
        <taxon>Thermoleophilia</taxon>
        <taxon>Solirubrobacterales</taxon>
        <taxon>Capillimicrobiaceae</taxon>
        <taxon>Capillimicrobium</taxon>
    </lineage>
</organism>
<dbReference type="SUPFAM" id="SSF55729">
    <property type="entry name" value="Acyl-CoA N-acyltransferases (Nat)"/>
    <property type="match status" value="1"/>
</dbReference>
<dbReference type="RefSeq" id="WP_259313311.1">
    <property type="nucleotide sequence ID" value="NZ_CP087164.1"/>
</dbReference>
<protein>
    <submittedName>
        <fullName evidence="5">[Ribosomal protein S5]-alanine N-acetyltransferase</fullName>
        <ecNumber evidence="5">2.3.1.267</ecNumber>
    </submittedName>
</protein>
<keyword evidence="6" id="KW-1185">Reference proteome</keyword>
<evidence type="ECO:0000256" key="1">
    <source>
        <dbReference type="ARBA" id="ARBA00022679"/>
    </source>
</evidence>
<feature type="domain" description="N-acetyltransferase" evidence="4">
    <location>
        <begin position="12"/>
        <end position="182"/>
    </location>
</feature>
<evidence type="ECO:0000313" key="5">
    <source>
        <dbReference type="EMBL" id="UGS39306.1"/>
    </source>
</evidence>
<dbReference type="PANTHER" id="PTHR43792">
    <property type="entry name" value="GNAT FAMILY, PUTATIVE (AFU_ORTHOLOGUE AFUA_3G00765)-RELATED-RELATED"/>
    <property type="match status" value="1"/>
</dbReference>
<proteinExistence type="inferred from homology"/>
<dbReference type="KEGG" id="sbae:DSM104329_05741"/>
<gene>
    <name evidence="5" type="primary">rimJ</name>
    <name evidence="5" type="ORF">DSM104329_05741</name>
</gene>
<keyword evidence="1 5" id="KW-0808">Transferase</keyword>